<feature type="compositionally biased region" description="Acidic residues" evidence="1">
    <location>
        <begin position="146"/>
        <end position="161"/>
    </location>
</feature>
<evidence type="ECO:0000313" key="3">
    <source>
        <dbReference type="Proteomes" id="UP001177003"/>
    </source>
</evidence>
<reference evidence="2" key="1">
    <citation type="submission" date="2023-04" db="EMBL/GenBank/DDBJ databases">
        <authorList>
            <person name="Vijverberg K."/>
            <person name="Xiong W."/>
            <person name="Schranz E."/>
        </authorList>
    </citation>
    <scope>NUCLEOTIDE SEQUENCE</scope>
</reference>
<name>A0AA35ZE32_LACSI</name>
<organism evidence="2 3">
    <name type="scientific">Lactuca saligna</name>
    <name type="common">Willowleaf lettuce</name>
    <dbReference type="NCBI Taxonomy" id="75948"/>
    <lineage>
        <taxon>Eukaryota</taxon>
        <taxon>Viridiplantae</taxon>
        <taxon>Streptophyta</taxon>
        <taxon>Embryophyta</taxon>
        <taxon>Tracheophyta</taxon>
        <taxon>Spermatophyta</taxon>
        <taxon>Magnoliopsida</taxon>
        <taxon>eudicotyledons</taxon>
        <taxon>Gunneridae</taxon>
        <taxon>Pentapetalae</taxon>
        <taxon>asterids</taxon>
        <taxon>campanulids</taxon>
        <taxon>Asterales</taxon>
        <taxon>Asteraceae</taxon>
        <taxon>Cichorioideae</taxon>
        <taxon>Cichorieae</taxon>
        <taxon>Lactucinae</taxon>
        <taxon>Lactuca</taxon>
    </lineage>
</organism>
<feature type="region of interest" description="Disordered" evidence="1">
    <location>
        <begin position="53"/>
        <end position="161"/>
    </location>
</feature>
<accession>A0AA35ZE32</accession>
<dbReference type="Proteomes" id="UP001177003">
    <property type="component" value="Chromosome 6"/>
</dbReference>
<dbReference type="AlphaFoldDB" id="A0AA35ZE32"/>
<feature type="compositionally biased region" description="Low complexity" evidence="1">
    <location>
        <begin position="67"/>
        <end position="99"/>
    </location>
</feature>
<proteinExistence type="predicted"/>
<evidence type="ECO:0000313" key="2">
    <source>
        <dbReference type="EMBL" id="CAI9290885.1"/>
    </source>
</evidence>
<dbReference type="EMBL" id="OX465082">
    <property type="protein sequence ID" value="CAI9290885.1"/>
    <property type="molecule type" value="Genomic_DNA"/>
</dbReference>
<keyword evidence="3" id="KW-1185">Reference proteome</keyword>
<evidence type="ECO:0000256" key="1">
    <source>
        <dbReference type="SAM" id="MobiDB-lite"/>
    </source>
</evidence>
<protein>
    <submittedName>
        <fullName evidence="2">Uncharacterized protein</fullName>
    </submittedName>
</protein>
<sequence length="161" mass="17212">MHTRHSGRSSPLAFDPEIERTARSNRVARRNINTMSVDNVVVEDVVEGHYEEANNLPPLVPPPAPQFPNNNNGNNGNNNNASAPIIQPVQPQPNRNNRGQNGGNGGNWAQNIGGNVGNHTGGNVRNHNQNPRNVGPQFGNGGNGGNEDDWDFDDGSDNGLG</sequence>
<gene>
    <name evidence="2" type="ORF">LSALG_LOCUS30055</name>
</gene>